<dbReference type="eggNOG" id="COG0845">
    <property type="taxonomic scope" value="Bacteria"/>
</dbReference>
<evidence type="ECO:0000256" key="7">
    <source>
        <dbReference type="SAM" id="SignalP"/>
    </source>
</evidence>
<feature type="domain" description="Multidrug resistance protein MdtA-like beta-barrel" evidence="10">
    <location>
        <begin position="208"/>
        <end position="287"/>
    </location>
</feature>
<dbReference type="SUPFAM" id="SSF111369">
    <property type="entry name" value="HlyD-like secretion proteins"/>
    <property type="match status" value="1"/>
</dbReference>
<evidence type="ECO:0000256" key="3">
    <source>
        <dbReference type="ARBA" id="ARBA00022448"/>
    </source>
</evidence>
<dbReference type="Gene3D" id="2.40.50.100">
    <property type="match status" value="1"/>
</dbReference>
<dbReference type="GO" id="GO:1990281">
    <property type="term" value="C:efflux pump complex"/>
    <property type="evidence" value="ECO:0007669"/>
    <property type="project" value="TreeGrafter"/>
</dbReference>
<dbReference type="Gene3D" id="2.40.30.170">
    <property type="match status" value="1"/>
</dbReference>
<dbReference type="KEGG" id="glo:Glov_2439"/>
<accession>B3E5R2</accession>
<comment type="similarity">
    <text evidence="2">Belongs to the membrane fusion protein (MFP) (TC 8.A.1) family.</text>
</comment>
<dbReference type="STRING" id="398767.Glov_2439"/>
<keyword evidence="7" id="KW-0732">Signal</keyword>
<feature type="domain" description="Multidrug resistance protein MdtA-like barrel-sandwich hybrid" evidence="9">
    <location>
        <begin position="63"/>
        <end position="200"/>
    </location>
</feature>
<evidence type="ECO:0000313" key="12">
    <source>
        <dbReference type="EMBL" id="ACD96153.1"/>
    </source>
</evidence>
<dbReference type="AlphaFoldDB" id="B3E5R2"/>
<dbReference type="InterPro" id="IPR058626">
    <property type="entry name" value="MdtA-like_b-barrel"/>
</dbReference>
<evidence type="ECO:0000259" key="9">
    <source>
        <dbReference type="Pfam" id="PF25917"/>
    </source>
</evidence>
<feature type="domain" description="Multidrug resistance protein MdtA-like C-terminal permuted SH3" evidence="11">
    <location>
        <begin position="293"/>
        <end position="350"/>
    </location>
</feature>
<feature type="domain" description="Multidrug resistance protein MdtA-like alpha-helical hairpin" evidence="8">
    <location>
        <begin position="103"/>
        <end position="172"/>
    </location>
</feature>
<dbReference type="Pfam" id="PF25967">
    <property type="entry name" value="RND-MFP_C"/>
    <property type="match status" value="1"/>
</dbReference>
<dbReference type="EMBL" id="CP001089">
    <property type="protein sequence ID" value="ACD96153.1"/>
    <property type="molecule type" value="Genomic_DNA"/>
</dbReference>
<gene>
    <name evidence="12" type="ordered locus">Glov_2439</name>
</gene>
<dbReference type="InterPro" id="IPR058625">
    <property type="entry name" value="MdtA-like_BSH"/>
</dbReference>
<dbReference type="PANTHER" id="PTHR30469:SF36">
    <property type="entry name" value="BLL3903 PROTEIN"/>
    <property type="match status" value="1"/>
</dbReference>
<keyword evidence="4" id="KW-1003">Cell membrane</keyword>
<comment type="subcellular location">
    <subcellularLocation>
        <location evidence="1">Cell membrane</location>
    </subcellularLocation>
</comment>
<dbReference type="InterPro" id="IPR058627">
    <property type="entry name" value="MdtA-like_C"/>
</dbReference>
<dbReference type="Gene3D" id="1.10.287.470">
    <property type="entry name" value="Helix hairpin bin"/>
    <property type="match status" value="1"/>
</dbReference>
<evidence type="ECO:0000259" key="11">
    <source>
        <dbReference type="Pfam" id="PF25967"/>
    </source>
</evidence>
<keyword evidence="3" id="KW-0813">Transport</keyword>
<evidence type="ECO:0000313" key="13">
    <source>
        <dbReference type="Proteomes" id="UP000002420"/>
    </source>
</evidence>
<evidence type="ECO:0000259" key="10">
    <source>
        <dbReference type="Pfam" id="PF25944"/>
    </source>
</evidence>
<name>B3E5R2_TRIL1</name>
<dbReference type="Pfam" id="PF25876">
    <property type="entry name" value="HH_MFP_RND"/>
    <property type="match status" value="1"/>
</dbReference>
<protein>
    <submittedName>
        <fullName evidence="12">Efflux transporter, RND family, MFP subunit</fullName>
    </submittedName>
</protein>
<keyword evidence="13" id="KW-1185">Reference proteome</keyword>
<dbReference type="NCBIfam" id="TIGR01730">
    <property type="entry name" value="RND_mfp"/>
    <property type="match status" value="1"/>
</dbReference>
<evidence type="ECO:0000256" key="2">
    <source>
        <dbReference type="ARBA" id="ARBA00009477"/>
    </source>
</evidence>
<dbReference type="Gene3D" id="2.40.420.20">
    <property type="match status" value="1"/>
</dbReference>
<evidence type="ECO:0000256" key="1">
    <source>
        <dbReference type="ARBA" id="ARBA00004236"/>
    </source>
</evidence>
<proteinExistence type="inferred from homology"/>
<dbReference type="PROSITE" id="PS51257">
    <property type="entry name" value="PROKAR_LIPOPROTEIN"/>
    <property type="match status" value="1"/>
</dbReference>
<dbReference type="Proteomes" id="UP000002420">
    <property type="component" value="Chromosome"/>
</dbReference>
<dbReference type="Pfam" id="PF25944">
    <property type="entry name" value="Beta-barrel_RND"/>
    <property type="match status" value="1"/>
</dbReference>
<sequence length="379" mass="40577">MSLVLRSMTTLLVLVAVTAGSGCTKKAEKKQGRPPAPVLVAVVGTADIPQRLVAVGTVEATESVVVRPQISGELSAVFFTEGQEVSRGQKLFQMDPRSYQAALKKAEASLARNRVIMENALKDYHRYAQLVKEGIVTQEQAEAYRTKADSAAADVEADKAAVENARVQLSYTTMTAPIAGRLGNLAVSRGNVVEANKTTLVTLNAIAPIYVTFSLPERELAAVRGRMAEGRMAVEAELPGGIVERGQVSFLDNLVDTTTGTIKLKGRFDNRNRRLWPGQFVQVSLTLAERKGVVAVPSQALQTGQKGTFVYVVRPDLTAEMRPVVTGAAYNGLTAIEKGLAVAEQVVIDGQLRVSPGARLEIKKSGQPQQGASQINGRP</sequence>
<dbReference type="GO" id="GO:0015562">
    <property type="term" value="F:efflux transmembrane transporter activity"/>
    <property type="evidence" value="ECO:0007669"/>
    <property type="project" value="TreeGrafter"/>
</dbReference>
<dbReference type="HOGENOM" id="CLU_018816_2_0_7"/>
<organism evidence="12 13">
    <name type="scientific">Trichlorobacter lovleyi (strain ATCC BAA-1151 / DSM 17278 / SZ)</name>
    <name type="common">Geobacter lovleyi</name>
    <dbReference type="NCBI Taxonomy" id="398767"/>
    <lineage>
        <taxon>Bacteria</taxon>
        <taxon>Pseudomonadati</taxon>
        <taxon>Thermodesulfobacteriota</taxon>
        <taxon>Desulfuromonadia</taxon>
        <taxon>Geobacterales</taxon>
        <taxon>Geobacteraceae</taxon>
        <taxon>Trichlorobacter</taxon>
    </lineage>
</organism>
<keyword evidence="5" id="KW-0997">Cell inner membrane</keyword>
<evidence type="ECO:0000256" key="5">
    <source>
        <dbReference type="ARBA" id="ARBA00022519"/>
    </source>
</evidence>
<feature type="signal peptide" evidence="7">
    <location>
        <begin position="1"/>
        <end position="21"/>
    </location>
</feature>
<dbReference type="Pfam" id="PF25917">
    <property type="entry name" value="BSH_RND"/>
    <property type="match status" value="1"/>
</dbReference>
<reference evidence="12 13" key="1">
    <citation type="submission" date="2008-05" db="EMBL/GenBank/DDBJ databases">
        <title>Complete sequence of chromosome of Geobacter lovleyi SZ.</title>
        <authorList>
            <consortium name="US DOE Joint Genome Institute"/>
            <person name="Lucas S."/>
            <person name="Copeland A."/>
            <person name="Lapidus A."/>
            <person name="Glavina del Rio T."/>
            <person name="Dalin E."/>
            <person name="Tice H."/>
            <person name="Bruce D."/>
            <person name="Goodwin L."/>
            <person name="Pitluck S."/>
            <person name="Chertkov O."/>
            <person name="Meincke L."/>
            <person name="Brettin T."/>
            <person name="Detter J.C."/>
            <person name="Han C."/>
            <person name="Tapia R."/>
            <person name="Kuske C.R."/>
            <person name="Schmutz J."/>
            <person name="Larimer F."/>
            <person name="Land M."/>
            <person name="Hauser L."/>
            <person name="Kyrpides N."/>
            <person name="Mikhailova N."/>
            <person name="Sung Y."/>
            <person name="Fletcher K.E."/>
            <person name="Ritalahti K.M."/>
            <person name="Loeffler F.E."/>
            <person name="Richardson P."/>
        </authorList>
    </citation>
    <scope>NUCLEOTIDE SEQUENCE [LARGE SCALE GENOMIC DNA]</scope>
    <source>
        <strain evidence="13">ATCC BAA-1151 / DSM 17278 / SZ</strain>
    </source>
</reference>
<evidence type="ECO:0000259" key="8">
    <source>
        <dbReference type="Pfam" id="PF25876"/>
    </source>
</evidence>
<dbReference type="InterPro" id="IPR006143">
    <property type="entry name" value="RND_pump_MFP"/>
</dbReference>
<dbReference type="OrthoDB" id="9772050at2"/>
<dbReference type="InterPro" id="IPR058624">
    <property type="entry name" value="MdtA-like_HH"/>
</dbReference>
<evidence type="ECO:0000256" key="4">
    <source>
        <dbReference type="ARBA" id="ARBA00022475"/>
    </source>
</evidence>
<keyword evidence="6" id="KW-0472">Membrane</keyword>
<feature type="chain" id="PRO_5002787543" evidence="7">
    <location>
        <begin position="22"/>
        <end position="379"/>
    </location>
</feature>
<evidence type="ECO:0000256" key="6">
    <source>
        <dbReference type="ARBA" id="ARBA00023136"/>
    </source>
</evidence>
<dbReference type="PANTHER" id="PTHR30469">
    <property type="entry name" value="MULTIDRUG RESISTANCE PROTEIN MDTA"/>
    <property type="match status" value="1"/>
</dbReference>
<dbReference type="RefSeq" id="WP_012470486.1">
    <property type="nucleotide sequence ID" value="NC_010814.1"/>
</dbReference>